<protein>
    <submittedName>
        <fullName evidence="1">Uncharacterized protein</fullName>
    </submittedName>
</protein>
<gene>
    <name evidence="1" type="ORF">PR048_001965</name>
</gene>
<evidence type="ECO:0000313" key="1">
    <source>
        <dbReference type="EMBL" id="KAJ8896621.1"/>
    </source>
</evidence>
<name>A0ABQ9IJ11_9NEOP</name>
<dbReference type="Proteomes" id="UP001159363">
    <property type="component" value="Chromosome 1"/>
</dbReference>
<organism evidence="1 2">
    <name type="scientific">Dryococelus australis</name>
    <dbReference type="NCBI Taxonomy" id="614101"/>
    <lineage>
        <taxon>Eukaryota</taxon>
        <taxon>Metazoa</taxon>
        <taxon>Ecdysozoa</taxon>
        <taxon>Arthropoda</taxon>
        <taxon>Hexapoda</taxon>
        <taxon>Insecta</taxon>
        <taxon>Pterygota</taxon>
        <taxon>Neoptera</taxon>
        <taxon>Polyneoptera</taxon>
        <taxon>Phasmatodea</taxon>
        <taxon>Verophasmatodea</taxon>
        <taxon>Anareolatae</taxon>
        <taxon>Phasmatidae</taxon>
        <taxon>Eurycanthinae</taxon>
        <taxon>Dryococelus</taxon>
    </lineage>
</organism>
<dbReference type="EMBL" id="JARBHB010000001">
    <property type="protein sequence ID" value="KAJ8896621.1"/>
    <property type="molecule type" value="Genomic_DNA"/>
</dbReference>
<proteinExistence type="predicted"/>
<reference evidence="1 2" key="1">
    <citation type="submission" date="2023-02" db="EMBL/GenBank/DDBJ databases">
        <title>LHISI_Scaffold_Assembly.</title>
        <authorList>
            <person name="Stuart O.P."/>
            <person name="Cleave R."/>
            <person name="Magrath M.J.L."/>
            <person name="Mikheyev A.S."/>
        </authorList>
    </citation>
    <scope>NUCLEOTIDE SEQUENCE [LARGE SCALE GENOMIC DNA]</scope>
    <source>
        <strain evidence="1">Daus_M_001</strain>
        <tissue evidence="1">Leg muscle</tissue>
    </source>
</reference>
<accession>A0ABQ9IJ11</accession>
<sequence length="163" mass="18387">MQNAGVECLVSIFKDTELIYYQVTFVKDHGKPLVDSIKNLEGASYPTAHTLCRELNNLKEGFENVIRVIYFDATTKRLSKMSLATSVSVKLTLKKTVALSPTDPDKQHFDSIKVFDPKCILSEEVDPNTLSKLQHVKNMQTASTEKLLNGFRDLQNNLKKQVP</sequence>
<evidence type="ECO:0000313" key="2">
    <source>
        <dbReference type="Proteomes" id="UP001159363"/>
    </source>
</evidence>
<comment type="caution">
    <text evidence="1">The sequence shown here is derived from an EMBL/GenBank/DDBJ whole genome shotgun (WGS) entry which is preliminary data.</text>
</comment>
<keyword evidence="2" id="KW-1185">Reference proteome</keyword>